<proteinExistence type="predicted"/>
<dbReference type="SUPFAM" id="SSF51206">
    <property type="entry name" value="cAMP-binding domain-like"/>
    <property type="match status" value="1"/>
</dbReference>
<organism evidence="1 2">
    <name type="scientific">Chitinophaga dinghuensis</name>
    <dbReference type="NCBI Taxonomy" id="1539050"/>
    <lineage>
        <taxon>Bacteria</taxon>
        <taxon>Pseudomonadati</taxon>
        <taxon>Bacteroidota</taxon>
        <taxon>Chitinophagia</taxon>
        <taxon>Chitinophagales</taxon>
        <taxon>Chitinophagaceae</taxon>
        <taxon>Chitinophaga</taxon>
    </lineage>
</organism>
<evidence type="ECO:0000313" key="2">
    <source>
        <dbReference type="Proteomes" id="UP000249819"/>
    </source>
</evidence>
<sequence length="189" mass="21946">MELGQFLHQSISCSKDVNMRIDSLFVRKEFNKGHQLLPVDNQSRLLFFIESGLGRSYYFKDQKDITHLFLGENKFYFPIHNIFNSTASPYAFELLEKSVVRIADYMEVEQHIDQSPSLQKFSRMLLAELLKESSDRLHSIQFQSARERYESLLISHPDILLKVSLGHIASYLGITQQTLSVIRSTVKSR</sequence>
<dbReference type="RefSeq" id="WP_111593892.1">
    <property type="nucleotide sequence ID" value="NZ_QLMA01000007.1"/>
</dbReference>
<dbReference type="EMBL" id="QLMA01000007">
    <property type="protein sequence ID" value="RAJ77286.1"/>
    <property type="molecule type" value="Genomic_DNA"/>
</dbReference>
<keyword evidence="2" id="KW-1185">Reference proteome</keyword>
<dbReference type="AlphaFoldDB" id="A0A327VRW8"/>
<dbReference type="InterPro" id="IPR014710">
    <property type="entry name" value="RmlC-like_jellyroll"/>
</dbReference>
<dbReference type="Proteomes" id="UP000249819">
    <property type="component" value="Unassembled WGS sequence"/>
</dbReference>
<reference evidence="1 2" key="1">
    <citation type="submission" date="2018-06" db="EMBL/GenBank/DDBJ databases">
        <title>Genomic Encyclopedia of Archaeal and Bacterial Type Strains, Phase II (KMG-II): from individual species to whole genera.</title>
        <authorList>
            <person name="Goeker M."/>
        </authorList>
    </citation>
    <scope>NUCLEOTIDE SEQUENCE [LARGE SCALE GENOMIC DNA]</scope>
    <source>
        <strain evidence="1 2">DSM 29821</strain>
    </source>
</reference>
<gene>
    <name evidence="1" type="ORF">CLV59_10752</name>
</gene>
<dbReference type="OrthoDB" id="680421at2"/>
<dbReference type="InterPro" id="IPR018490">
    <property type="entry name" value="cNMP-bd_dom_sf"/>
</dbReference>
<name>A0A327VRW8_9BACT</name>
<accession>A0A327VRW8</accession>
<evidence type="ECO:0000313" key="1">
    <source>
        <dbReference type="EMBL" id="RAJ77286.1"/>
    </source>
</evidence>
<protein>
    <submittedName>
        <fullName evidence="1">CRP-like cAMP-binding protein</fullName>
    </submittedName>
</protein>
<comment type="caution">
    <text evidence="1">The sequence shown here is derived from an EMBL/GenBank/DDBJ whole genome shotgun (WGS) entry which is preliminary data.</text>
</comment>
<dbReference type="Gene3D" id="2.60.120.10">
    <property type="entry name" value="Jelly Rolls"/>
    <property type="match status" value="1"/>
</dbReference>